<evidence type="ECO:0000313" key="12">
    <source>
        <dbReference type="Proteomes" id="UP000823912"/>
    </source>
</evidence>
<proteinExistence type="inferred from homology"/>
<dbReference type="NCBIfam" id="NF010167">
    <property type="entry name" value="PRK13648.1"/>
    <property type="match status" value="2"/>
</dbReference>
<reference evidence="11" key="1">
    <citation type="submission" date="2020-10" db="EMBL/GenBank/DDBJ databases">
        <authorList>
            <person name="Gilroy R."/>
        </authorList>
    </citation>
    <scope>NUCLEOTIDE SEQUENCE</scope>
    <source>
        <strain evidence="11">ChiSjej5B23-6657</strain>
    </source>
</reference>
<dbReference type="InterPro" id="IPR003593">
    <property type="entry name" value="AAA+_ATPase"/>
</dbReference>
<evidence type="ECO:0000256" key="9">
    <source>
        <dbReference type="SAM" id="MobiDB-lite"/>
    </source>
</evidence>
<dbReference type="PANTHER" id="PTHR43553">
    <property type="entry name" value="HEAVY METAL TRANSPORTER"/>
    <property type="match status" value="1"/>
</dbReference>
<dbReference type="Proteomes" id="UP000823912">
    <property type="component" value="Unassembled WGS sequence"/>
</dbReference>
<dbReference type="Gene3D" id="3.40.50.300">
    <property type="entry name" value="P-loop containing nucleotide triphosphate hydrolases"/>
    <property type="match status" value="2"/>
</dbReference>
<dbReference type="PROSITE" id="PS50893">
    <property type="entry name" value="ABC_TRANSPORTER_2"/>
    <property type="match status" value="2"/>
</dbReference>
<dbReference type="GO" id="GO:0005524">
    <property type="term" value="F:ATP binding"/>
    <property type="evidence" value="ECO:0007669"/>
    <property type="project" value="UniProtKB-KW"/>
</dbReference>
<dbReference type="Pfam" id="PF00005">
    <property type="entry name" value="ABC_tran"/>
    <property type="match status" value="2"/>
</dbReference>
<dbReference type="InterPro" id="IPR003439">
    <property type="entry name" value="ABC_transporter-like_ATP-bd"/>
</dbReference>
<gene>
    <name evidence="11" type="ORF">IAA55_04505</name>
</gene>
<feature type="domain" description="ABC transporter" evidence="10">
    <location>
        <begin position="4"/>
        <end position="242"/>
    </location>
</feature>
<dbReference type="GO" id="GO:0042626">
    <property type="term" value="F:ATPase-coupled transmembrane transporter activity"/>
    <property type="evidence" value="ECO:0007669"/>
    <property type="project" value="TreeGrafter"/>
</dbReference>
<feature type="region of interest" description="Disordered" evidence="9">
    <location>
        <begin position="291"/>
        <end position="323"/>
    </location>
</feature>
<evidence type="ECO:0000256" key="1">
    <source>
        <dbReference type="ARBA" id="ARBA00004202"/>
    </source>
</evidence>
<keyword evidence="5" id="KW-0547">Nucleotide-binding</keyword>
<evidence type="ECO:0000256" key="3">
    <source>
        <dbReference type="ARBA" id="ARBA00022448"/>
    </source>
</evidence>
<organism evidence="11 12">
    <name type="scientific">Candidatus Pullilachnospira gallistercoris</name>
    <dbReference type="NCBI Taxonomy" id="2840911"/>
    <lineage>
        <taxon>Bacteria</taxon>
        <taxon>Bacillati</taxon>
        <taxon>Bacillota</taxon>
        <taxon>Clostridia</taxon>
        <taxon>Lachnospirales</taxon>
        <taxon>Lachnospiraceae</taxon>
        <taxon>Lachnospiraceae incertae sedis</taxon>
        <taxon>Candidatus Pullilachnospira</taxon>
    </lineage>
</organism>
<keyword evidence="4" id="KW-1003">Cell membrane</keyword>
<evidence type="ECO:0000256" key="6">
    <source>
        <dbReference type="ARBA" id="ARBA00022840"/>
    </source>
</evidence>
<dbReference type="EMBL" id="DVHM01000075">
    <property type="protein sequence ID" value="HIR70522.1"/>
    <property type="molecule type" value="Genomic_DNA"/>
</dbReference>
<comment type="subcellular location">
    <subcellularLocation>
        <location evidence="1">Cell membrane</location>
        <topology evidence="1">Peripheral membrane protein</topology>
    </subcellularLocation>
</comment>
<keyword evidence="3" id="KW-0813">Transport</keyword>
<dbReference type="InterPro" id="IPR017871">
    <property type="entry name" value="ABC_transporter-like_CS"/>
</dbReference>
<keyword evidence="7" id="KW-1278">Translocase</keyword>
<dbReference type="CDD" id="cd03225">
    <property type="entry name" value="ABC_cobalt_CbiO_domain1"/>
    <property type="match status" value="2"/>
</dbReference>
<evidence type="ECO:0000313" key="11">
    <source>
        <dbReference type="EMBL" id="HIR70522.1"/>
    </source>
</evidence>
<dbReference type="InterPro" id="IPR050095">
    <property type="entry name" value="ECF_ABC_transporter_ATP-bd"/>
</dbReference>
<evidence type="ECO:0000256" key="4">
    <source>
        <dbReference type="ARBA" id="ARBA00022475"/>
    </source>
</evidence>
<dbReference type="PROSITE" id="PS00211">
    <property type="entry name" value="ABC_TRANSPORTER_1"/>
    <property type="match status" value="1"/>
</dbReference>
<dbReference type="InterPro" id="IPR015856">
    <property type="entry name" value="ABC_transpr_CbiO/EcfA_su"/>
</dbReference>
<dbReference type="GO" id="GO:0043190">
    <property type="term" value="C:ATP-binding cassette (ABC) transporter complex"/>
    <property type="evidence" value="ECO:0007669"/>
    <property type="project" value="TreeGrafter"/>
</dbReference>
<feature type="domain" description="ABC transporter" evidence="10">
    <location>
        <begin position="331"/>
        <end position="566"/>
    </location>
</feature>
<comment type="caution">
    <text evidence="11">The sequence shown here is derived from an EMBL/GenBank/DDBJ whole genome shotgun (WGS) entry which is preliminary data.</text>
</comment>
<dbReference type="SMART" id="SM00382">
    <property type="entry name" value="AAA"/>
    <property type="match status" value="2"/>
</dbReference>
<evidence type="ECO:0000256" key="2">
    <source>
        <dbReference type="ARBA" id="ARBA00005417"/>
    </source>
</evidence>
<evidence type="ECO:0000256" key="7">
    <source>
        <dbReference type="ARBA" id="ARBA00022967"/>
    </source>
</evidence>
<evidence type="ECO:0000256" key="8">
    <source>
        <dbReference type="ARBA" id="ARBA00023136"/>
    </source>
</evidence>
<keyword evidence="6 11" id="KW-0067">ATP-binding</keyword>
<dbReference type="FunFam" id="3.40.50.300:FF:000224">
    <property type="entry name" value="Energy-coupling factor transporter ATP-binding protein EcfA"/>
    <property type="match status" value="1"/>
</dbReference>
<dbReference type="SUPFAM" id="SSF52540">
    <property type="entry name" value="P-loop containing nucleoside triphosphate hydrolases"/>
    <property type="match status" value="2"/>
</dbReference>
<name>A0A9D1E8V8_9FIRM</name>
<comment type="similarity">
    <text evidence="2">Belongs to the ABC transporter superfamily.</text>
</comment>
<reference evidence="11" key="2">
    <citation type="journal article" date="2021" name="PeerJ">
        <title>Extensive microbial diversity within the chicken gut microbiome revealed by metagenomics and culture.</title>
        <authorList>
            <person name="Gilroy R."/>
            <person name="Ravi A."/>
            <person name="Getino M."/>
            <person name="Pursley I."/>
            <person name="Horton D.L."/>
            <person name="Alikhan N.F."/>
            <person name="Baker D."/>
            <person name="Gharbi K."/>
            <person name="Hall N."/>
            <person name="Watson M."/>
            <person name="Adriaenssens E.M."/>
            <person name="Foster-Nyarko E."/>
            <person name="Jarju S."/>
            <person name="Secka A."/>
            <person name="Antonio M."/>
            <person name="Oren A."/>
            <person name="Chaudhuri R.R."/>
            <person name="La Ragione R."/>
            <person name="Hildebrand F."/>
            <person name="Pallen M.J."/>
        </authorList>
    </citation>
    <scope>NUCLEOTIDE SEQUENCE</scope>
    <source>
        <strain evidence="11">ChiSjej5B23-6657</strain>
    </source>
</reference>
<keyword evidence="8" id="KW-0472">Membrane</keyword>
<protein>
    <submittedName>
        <fullName evidence="11">ABC transporter ATP-binding protein</fullName>
    </submittedName>
</protein>
<dbReference type="GO" id="GO:0016887">
    <property type="term" value="F:ATP hydrolysis activity"/>
    <property type="evidence" value="ECO:0007669"/>
    <property type="project" value="InterPro"/>
</dbReference>
<dbReference type="AlphaFoldDB" id="A0A9D1E8V8"/>
<dbReference type="InterPro" id="IPR027417">
    <property type="entry name" value="P-loop_NTPase"/>
</dbReference>
<evidence type="ECO:0000259" key="10">
    <source>
        <dbReference type="PROSITE" id="PS50893"/>
    </source>
</evidence>
<sequence length="595" mass="65997">MELIEIKDLTYTYPGASVPILRHMNLTVERGDFLAIIGNNGCGKSTLCKTMNGLIPHFISGEMEGKVFIDGVDTCEMDVGSIAKKVGYVYQDFENQIVRPTVLDDASYACMNYAMPDYLEKGREALRQCGLEGREDEYIWQLSGGQTHLLALAGAVALQPDVLILDEPIAQLDPGHADRIYEILKDLNENYGKTIIVIEHHTEYIADYCHHVALLKDGEVRWMLPADEALRRVEELEESDIFPPQVAIAADRLAKEGNFPEGEKLPTTVDEGKKAFASLRFCGTGNVTDTSNAGDGIAAADEPDAGDGKFQEETPDGNMPDFSEKEAEPAAEFRDLTVSYRSVKGQPKTIFHHMNLKIRRGEKIALIGSNGAGKSTTMKLLTGLIRPSEGEVLLNGQGIRDTKPEELSRSISLVYQNPEEMFIKDSIENDIAFAMRAHGEEDWEKRTEELLAQFRLTELKDRDGRLLSGGQMRRASLAIGIALKPQILLLDEPTANLDIATRKEILDTLKKMKGITDTVMIATHDMQLVCEWAERIIVLCGGEVVADGSRNEIFGNEDVLKKTGIRPPEIFTMGQELNRDAYCYTVGEFLEQFGG</sequence>
<evidence type="ECO:0000256" key="5">
    <source>
        <dbReference type="ARBA" id="ARBA00022741"/>
    </source>
</evidence>
<accession>A0A9D1E8V8</accession>